<name>A0A7V7TYN9_9HYPH</name>
<keyword evidence="8 10" id="KW-0413">Isomerase</keyword>
<evidence type="ECO:0000259" key="11">
    <source>
        <dbReference type="Pfam" id="PF01370"/>
    </source>
</evidence>
<keyword evidence="13" id="KW-1185">Reference proteome</keyword>
<evidence type="ECO:0000256" key="6">
    <source>
        <dbReference type="ARBA" id="ARBA00018569"/>
    </source>
</evidence>
<dbReference type="EC" id="5.1.3.2" evidence="5 10"/>
<dbReference type="InterPro" id="IPR036291">
    <property type="entry name" value="NAD(P)-bd_dom_sf"/>
</dbReference>
<dbReference type="Proteomes" id="UP000432089">
    <property type="component" value="Unassembled WGS sequence"/>
</dbReference>
<accession>A0A7V7TYN9</accession>
<evidence type="ECO:0000256" key="3">
    <source>
        <dbReference type="ARBA" id="ARBA00004947"/>
    </source>
</evidence>
<evidence type="ECO:0000313" key="13">
    <source>
        <dbReference type="Proteomes" id="UP000432089"/>
    </source>
</evidence>
<comment type="cofactor">
    <cofactor evidence="2 10">
        <name>NAD(+)</name>
        <dbReference type="ChEBI" id="CHEBI:57540"/>
    </cofactor>
</comment>
<comment type="subunit">
    <text evidence="10">Homodimer.</text>
</comment>
<evidence type="ECO:0000313" key="12">
    <source>
        <dbReference type="EMBL" id="KAB0682981.1"/>
    </source>
</evidence>
<comment type="catalytic activity">
    <reaction evidence="1 10">
        <text>UDP-alpha-D-glucose = UDP-alpha-D-galactose</text>
        <dbReference type="Rhea" id="RHEA:22168"/>
        <dbReference type="ChEBI" id="CHEBI:58885"/>
        <dbReference type="ChEBI" id="CHEBI:66914"/>
        <dbReference type="EC" id="5.1.3.2"/>
    </reaction>
</comment>
<comment type="caution">
    <text evidence="12">The sequence shown here is derived from an EMBL/GenBank/DDBJ whole genome shotgun (WGS) entry which is preliminary data.</text>
</comment>
<dbReference type="SUPFAM" id="SSF51735">
    <property type="entry name" value="NAD(P)-binding Rossmann-fold domains"/>
    <property type="match status" value="1"/>
</dbReference>
<dbReference type="GO" id="GO:0033499">
    <property type="term" value="P:galactose catabolic process via UDP-galactose, Leloir pathway"/>
    <property type="evidence" value="ECO:0007669"/>
    <property type="project" value="TreeGrafter"/>
</dbReference>
<dbReference type="CDD" id="cd05247">
    <property type="entry name" value="UDP_G4E_1_SDR_e"/>
    <property type="match status" value="1"/>
</dbReference>
<dbReference type="AlphaFoldDB" id="A0A7V7TYN9"/>
<dbReference type="EMBL" id="VZDO01000001">
    <property type="protein sequence ID" value="KAB0682981.1"/>
    <property type="molecule type" value="Genomic_DNA"/>
</dbReference>
<dbReference type="GO" id="GO:0003978">
    <property type="term" value="F:UDP-glucose 4-epimerase activity"/>
    <property type="evidence" value="ECO:0007669"/>
    <property type="project" value="UniProtKB-UniRule"/>
</dbReference>
<comment type="similarity">
    <text evidence="4 10">Belongs to the NAD(P)-dependent epimerase/dehydratase family.</text>
</comment>
<dbReference type="PANTHER" id="PTHR43725">
    <property type="entry name" value="UDP-GLUCOSE 4-EPIMERASE"/>
    <property type="match status" value="1"/>
</dbReference>
<dbReference type="NCBIfam" id="TIGR01179">
    <property type="entry name" value="galE"/>
    <property type="match status" value="1"/>
</dbReference>
<organism evidence="12 13">
    <name type="scientific">Plantimonas leprariae</name>
    <dbReference type="NCBI Taxonomy" id="2615207"/>
    <lineage>
        <taxon>Bacteria</taxon>
        <taxon>Pseudomonadati</taxon>
        <taxon>Pseudomonadota</taxon>
        <taxon>Alphaproteobacteria</taxon>
        <taxon>Hyphomicrobiales</taxon>
        <taxon>Aurantimonadaceae</taxon>
        <taxon>Plantimonas</taxon>
    </lineage>
</organism>
<evidence type="ECO:0000256" key="1">
    <source>
        <dbReference type="ARBA" id="ARBA00000083"/>
    </source>
</evidence>
<dbReference type="InterPro" id="IPR001509">
    <property type="entry name" value="Epimerase_deHydtase"/>
</dbReference>
<dbReference type="Gene3D" id="3.90.25.10">
    <property type="entry name" value="UDP-galactose 4-epimerase, domain 1"/>
    <property type="match status" value="1"/>
</dbReference>
<protein>
    <recommendedName>
        <fullName evidence="6 10">UDP-glucose 4-epimerase</fullName>
        <ecNumber evidence="5 10">5.1.3.2</ecNumber>
    </recommendedName>
</protein>
<feature type="domain" description="NAD-dependent epimerase/dehydratase" evidence="11">
    <location>
        <begin position="3"/>
        <end position="252"/>
    </location>
</feature>
<evidence type="ECO:0000256" key="5">
    <source>
        <dbReference type="ARBA" id="ARBA00013189"/>
    </source>
</evidence>
<evidence type="ECO:0000256" key="2">
    <source>
        <dbReference type="ARBA" id="ARBA00001911"/>
    </source>
</evidence>
<dbReference type="InterPro" id="IPR005886">
    <property type="entry name" value="UDP_G4E"/>
</dbReference>
<keyword evidence="9 10" id="KW-0119">Carbohydrate metabolism</keyword>
<sequence>MSVLVTGGGGYIGSHMVLGLVDRGEDVVVLDNFTTGFDWLISPAATVVQGDVADGALVGKLVKEHEVDAIVHFAGSIVVPDSVRDPLGYYLNNTARTRDLIAAAVASGVPRFIFSSTAAVYGEAGSEPVREDARLLPLSPYGRSKLMSEMMLEDASAALPLNYAALRYFNVAGADPDGRSGQSTKGATHLIKVANEVVVGKRPFIEMFGTDYATPDGTAVRDYIHVTDLIGAHLAALDHLRAGNGNLVANVGYSRGFSVREVLEVVGRVSGAKLDIRVAPRRAGDSPSVVADSTKLRTSVGWVPKHDDLDSIVADALRWERHLLKRNAS</sequence>
<evidence type="ECO:0000256" key="7">
    <source>
        <dbReference type="ARBA" id="ARBA00023027"/>
    </source>
</evidence>
<dbReference type="UniPathway" id="UPA00214"/>
<dbReference type="PANTHER" id="PTHR43725:SF53">
    <property type="entry name" value="UDP-ARABINOSE 4-EPIMERASE 1"/>
    <property type="match status" value="1"/>
</dbReference>
<gene>
    <name evidence="12" type="primary">galE</name>
    <name evidence="12" type="ORF">F6X38_02585</name>
</gene>
<evidence type="ECO:0000256" key="9">
    <source>
        <dbReference type="ARBA" id="ARBA00023277"/>
    </source>
</evidence>
<proteinExistence type="inferred from homology"/>
<evidence type="ECO:0000256" key="8">
    <source>
        <dbReference type="ARBA" id="ARBA00023235"/>
    </source>
</evidence>
<reference evidence="12 13" key="1">
    <citation type="submission" date="2019-09" db="EMBL/GenBank/DDBJ databases">
        <title>YIM 132180 draft genome.</title>
        <authorList>
            <person name="Zhang K."/>
        </authorList>
    </citation>
    <scope>NUCLEOTIDE SEQUENCE [LARGE SCALE GENOMIC DNA]</scope>
    <source>
        <strain evidence="12 13">YIM 132180</strain>
    </source>
</reference>
<evidence type="ECO:0000256" key="4">
    <source>
        <dbReference type="ARBA" id="ARBA00007637"/>
    </source>
</evidence>
<dbReference type="Pfam" id="PF01370">
    <property type="entry name" value="Epimerase"/>
    <property type="match status" value="1"/>
</dbReference>
<dbReference type="RefSeq" id="WP_150967954.1">
    <property type="nucleotide sequence ID" value="NZ_VZDO01000001.1"/>
</dbReference>
<comment type="pathway">
    <text evidence="3 10">Carbohydrate metabolism; galactose metabolism.</text>
</comment>
<keyword evidence="7 10" id="KW-0520">NAD</keyword>
<dbReference type="Gene3D" id="3.40.50.720">
    <property type="entry name" value="NAD(P)-binding Rossmann-like Domain"/>
    <property type="match status" value="1"/>
</dbReference>
<evidence type="ECO:0000256" key="10">
    <source>
        <dbReference type="RuleBase" id="RU366046"/>
    </source>
</evidence>